<gene>
    <name evidence="1" type="ORF">BpHYR1_001165</name>
</gene>
<comment type="caution">
    <text evidence="1">The sequence shown here is derived from an EMBL/GenBank/DDBJ whole genome shotgun (WGS) entry which is preliminary data.</text>
</comment>
<proteinExistence type="predicted"/>
<organism evidence="1 2">
    <name type="scientific">Brachionus plicatilis</name>
    <name type="common">Marine rotifer</name>
    <name type="synonym">Brachionus muelleri</name>
    <dbReference type="NCBI Taxonomy" id="10195"/>
    <lineage>
        <taxon>Eukaryota</taxon>
        <taxon>Metazoa</taxon>
        <taxon>Spiralia</taxon>
        <taxon>Gnathifera</taxon>
        <taxon>Rotifera</taxon>
        <taxon>Eurotatoria</taxon>
        <taxon>Monogononta</taxon>
        <taxon>Pseudotrocha</taxon>
        <taxon>Ploima</taxon>
        <taxon>Brachionidae</taxon>
        <taxon>Brachionus</taxon>
    </lineage>
</organism>
<dbReference type="EMBL" id="REGN01003181">
    <property type="protein sequence ID" value="RNA24027.1"/>
    <property type="molecule type" value="Genomic_DNA"/>
</dbReference>
<sequence length="69" mass="8031">MSVLSRMVTFEPFGKCLKFSPVPIPTPEKNFMKTFRSRIGITKAPMNTLDFLVFNSRSPMDTFKYDLYD</sequence>
<dbReference type="Proteomes" id="UP000276133">
    <property type="component" value="Unassembled WGS sequence"/>
</dbReference>
<dbReference type="AlphaFoldDB" id="A0A3M7RKV6"/>
<protein>
    <submittedName>
        <fullName evidence="1">Uncharacterized protein</fullName>
    </submittedName>
</protein>
<reference evidence="1 2" key="1">
    <citation type="journal article" date="2018" name="Sci. Rep.">
        <title>Genomic signatures of local adaptation to the degree of environmental predictability in rotifers.</title>
        <authorList>
            <person name="Franch-Gras L."/>
            <person name="Hahn C."/>
            <person name="Garcia-Roger E.M."/>
            <person name="Carmona M.J."/>
            <person name="Serra M."/>
            <person name="Gomez A."/>
        </authorList>
    </citation>
    <scope>NUCLEOTIDE SEQUENCE [LARGE SCALE GENOMIC DNA]</scope>
    <source>
        <strain evidence="1">HYR1</strain>
    </source>
</reference>
<accession>A0A3M7RKV6</accession>
<name>A0A3M7RKV6_BRAPC</name>
<evidence type="ECO:0000313" key="1">
    <source>
        <dbReference type="EMBL" id="RNA24027.1"/>
    </source>
</evidence>
<evidence type="ECO:0000313" key="2">
    <source>
        <dbReference type="Proteomes" id="UP000276133"/>
    </source>
</evidence>
<keyword evidence="2" id="KW-1185">Reference proteome</keyword>